<dbReference type="NCBIfam" id="TIGR01509">
    <property type="entry name" value="HAD-SF-IA-v3"/>
    <property type="match status" value="1"/>
</dbReference>
<gene>
    <name evidence="1" type="ORF">SAMN04488042_101755</name>
</gene>
<evidence type="ECO:0000313" key="2">
    <source>
        <dbReference type="Proteomes" id="UP000199144"/>
    </source>
</evidence>
<keyword evidence="2" id="KW-1185">Reference proteome</keyword>
<dbReference type="AlphaFoldDB" id="A0A1I4IUV1"/>
<evidence type="ECO:0000313" key="1">
    <source>
        <dbReference type="EMBL" id="SFL58085.1"/>
    </source>
</evidence>
<dbReference type="PANTHER" id="PTHR43611:SF3">
    <property type="entry name" value="FLAVIN MONONUCLEOTIDE HYDROLASE 1, CHLOROPLATIC"/>
    <property type="match status" value="1"/>
</dbReference>
<sequence length="207" mass="23895">MSRIDAVIFDIGNVLIEWQPENFYDRVIGPERRRAFFDATDMHTHHLEIDRGASLPGMIGDLIPRYPEWERELRMWNDNWNDLAQPAIPHSVRLLEALKRNGVTVFTLTNFGHDNFPISQQAFPFLTLFDREYVSGRLKLIKPDPEIYEHVEQDCGIAPDRLLFTDDRDDNIASAAARGWQVHHFTGPQGWADRLVAEGLLSEEDAK</sequence>
<dbReference type="Gene3D" id="1.10.150.240">
    <property type="entry name" value="Putative phosphatase, domain 2"/>
    <property type="match status" value="1"/>
</dbReference>
<dbReference type="Gene3D" id="3.40.50.1000">
    <property type="entry name" value="HAD superfamily/HAD-like"/>
    <property type="match status" value="1"/>
</dbReference>
<dbReference type="Proteomes" id="UP000199144">
    <property type="component" value="Unassembled WGS sequence"/>
</dbReference>
<name>A0A1I4IUV1_9RHOB</name>
<dbReference type="SUPFAM" id="SSF56784">
    <property type="entry name" value="HAD-like"/>
    <property type="match status" value="1"/>
</dbReference>
<reference evidence="1 2" key="1">
    <citation type="submission" date="2016-10" db="EMBL/GenBank/DDBJ databases">
        <authorList>
            <person name="de Groot N.N."/>
        </authorList>
    </citation>
    <scope>NUCLEOTIDE SEQUENCE [LARGE SCALE GENOMIC DNA]</scope>
    <source>
        <strain evidence="1 2">DSM 15283</strain>
    </source>
</reference>
<dbReference type="CDD" id="cd02603">
    <property type="entry name" value="HAD_sEH-N_like"/>
    <property type="match status" value="1"/>
</dbReference>
<organism evidence="1 2">
    <name type="scientific">Shimia aestuarii</name>
    <dbReference type="NCBI Taxonomy" id="254406"/>
    <lineage>
        <taxon>Bacteria</taxon>
        <taxon>Pseudomonadati</taxon>
        <taxon>Pseudomonadota</taxon>
        <taxon>Alphaproteobacteria</taxon>
        <taxon>Rhodobacterales</taxon>
        <taxon>Roseobacteraceae</taxon>
    </lineage>
</organism>
<accession>A0A1I4IUV1</accession>
<dbReference type="InterPro" id="IPR006439">
    <property type="entry name" value="HAD-SF_hydro_IA"/>
</dbReference>
<dbReference type="STRING" id="254406.SAMN04488042_101755"/>
<dbReference type="EMBL" id="FOTQ01000001">
    <property type="protein sequence ID" value="SFL58085.1"/>
    <property type="molecule type" value="Genomic_DNA"/>
</dbReference>
<protein>
    <submittedName>
        <fullName evidence="1">2-haloacid dehalogenase</fullName>
    </submittedName>
</protein>
<proteinExistence type="predicted"/>
<dbReference type="InterPro" id="IPR036412">
    <property type="entry name" value="HAD-like_sf"/>
</dbReference>
<dbReference type="InterPro" id="IPR023214">
    <property type="entry name" value="HAD_sf"/>
</dbReference>
<dbReference type="RefSeq" id="WP_093090985.1">
    <property type="nucleotide sequence ID" value="NZ_FOTQ01000001.1"/>
</dbReference>
<dbReference type="InterPro" id="IPR023198">
    <property type="entry name" value="PGP-like_dom2"/>
</dbReference>
<dbReference type="SFLD" id="SFLDS00003">
    <property type="entry name" value="Haloacid_Dehalogenase"/>
    <property type="match status" value="1"/>
</dbReference>
<dbReference type="Pfam" id="PF00702">
    <property type="entry name" value="Hydrolase"/>
    <property type="match status" value="1"/>
</dbReference>
<dbReference type="OrthoDB" id="9807742at2"/>
<dbReference type="SFLD" id="SFLDG01129">
    <property type="entry name" value="C1.5:_HAD__Beta-PGM__Phosphata"/>
    <property type="match status" value="1"/>
</dbReference>
<dbReference type="PANTHER" id="PTHR43611">
    <property type="entry name" value="ALPHA-D-GLUCOSE 1-PHOSPHATE PHOSPHATASE"/>
    <property type="match status" value="1"/>
</dbReference>